<dbReference type="PANTHER" id="PTHR11079">
    <property type="entry name" value="CYTOSINE DEAMINASE FAMILY MEMBER"/>
    <property type="match status" value="1"/>
</dbReference>
<dbReference type="PROSITE" id="PS51747">
    <property type="entry name" value="CYT_DCMP_DEAMINASES_2"/>
    <property type="match status" value="1"/>
</dbReference>
<keyword evidence="1" id="KW-0479">Metal-binding</keyword>
<accession>A0ABW6ZKD2</accession>
<reference evidence="4 5" key="1">
    <citation type="submission" date="2024-02" db="EMBL/GenBank/DDBJ databases">
        <title>Expansion and revision of Xanthobacter and proposal of Roseixanthobacter gen. nov.</title>
        <authorList>
            <person name="Soltysiak M.P.M."/>
            <person name="Jalihal A."/>
            <person name="Ory A."/>
            <person name="Chrisophersen C."/>
            <person name="Lee A.D."/>
            <person name="Boulton J."/>
            <person name="Springer M."/>
        </authorList>
    </citation>
    <scope>NUCLEOTIDE SEQUENCE [LARGE SCALE GENOMIC DNA]</scope>
    <source>
        <strain evidence="4 5">CB5</strain>
    </source>
</reference>
<organism evidence="4 5">
    <name type="scientific">Xanthobacter aminoxidans</name>
    <dbReference type="NCBI Taxonomy" id="186280"/>
    <lineage>
        <taxon>Bacteria</taxon>
        <taxon>Pseudomonadati</taxon>
        <taxon>Pseudomonadota</taxon>
        <taxon>Alphaproteobacteria</taxon>
        <taxon>Hyphomicrobiales</taxon>
        <taxon>Xanthobacteraceae</taxon>
        <taxon>Xanthobacter</taxon>
    </lineage>
</organism>
<feature type="domain" description="CMP/dCMP-type deaminase" evidence="3">
    <location>
        <begin position="25"/>
        <end position="133"/>
    </location>
</feature>
<dbReference type="Pfam" id="PF00383">
    <property type="entry name" value="dCMP_cyt_deam_1"/>
    <property type="match status" value="1"/>
</dbReference>
<dbReference type="CDD" id="cd01285">
    <property type="entry name" value="nucleoside_deaminase"/>
    <property type="match status" value="1"/>
</dbReference>
<name>A0ABW6ZKD2_9HYPH</name>
<sequence length="174" mass="18298">MAASSVLSLFPSESRAEAVLGPPRPEDEGLMREAIALAAQSDFPFGAVIARGGEVLSRGPNLGRQLNDPTAHAEMVAIRRFLAARSADELKGATIYASAEPCPMCMGAILWCGLSRVVFGASLEQVAAKYGRQLQIGMPALDVARTMAEAAPFLKVEITGGVLAPEALALFDKK</sequence>
<evidence type="ECO:0000313" key="5">
    <source>
        <dbReference type="Proteomes" id="UP001604043"/>
    </source>
</evidence>
<dbReference type="InterPro" id="IPR016193">
    <property type="entry name" value="Cytidine_deaminase-like"/>
</dbReference>
<gene>
    <name evidence="4" type="ORF">V5F30_18950</name>
</gene>
<keyword evidence="5" id="KW-1185">Reference proteome</keyword>
<evidence type="ECO:0000256" key="2">
    <source>
        <dbReference type="ARBA" id="ARBA00022833"/>
    </source>
</evidence>
<dbReference type="Gene3D" id="3.40.140.10">
    <property type="entry name" value="Cytidine Deaminase, domain 2"/>
    <property type="match status" value="1"/>
</dbReference>
<dbReference type="PANTHER" id="PTHR11079:SF162">
    <property type="entry name" value="RIBOFLAVIN BIOSYNTHESIS PROTEIN PYRD, CHLOROPLASTIC"/>
    <property type="match status" value="1"/>
</dbReference>
<evidence type="ECO:0000313" key="4">
    <source>
        <dbReference type="EMBL" id="MFG1254298.1"/>
    </source>
</evidence>
<dbReference type="SUPFAM" id="SSF53927">
    <property type="entry name" value="Cytidine deaminase-like"/>
    <property type="match status" value="1"/>
</dbReference>
<evidence type="ECO:0000256" key="1">
    <source>
        <dbReference type="ARBA" id="ARBA00022723"/>
    </source>
</evidence>
<comment type="caution">
    <text evidence="4">The sequence shown here is derived from an EMBL/GenBank/DDBJ whole genome shotgun (WGS) entry which is preliminary data.</text>
</comment>
<keyword evidence="4" id="KW-0378">Hydrolase</keyword>
<dbReference type="Proteomes" id="UP001604043">
    <property type="component" value="Unassembled WGS sequence"/>
</dbReference>
<dbReference type="GO" id="GO:0052717">
    <property type="term" value="F:tRNA-specific adenosine-34 deaminase activity"/>
    <property type="evidence" value="ECO:0007669"/>
    <property type="project" value="UniProtKB-EC"/>
</dbReference>
<proteinExistence type="predicted"/>
<dbReference type="EMBL" id="JBAFUR010000005">
    <property type="protein sequence ID" value="MFG1254298.1"/>
    <property type="molecule type" value="Genomic_DNA"/>
</dbReference>
<dbReference type="InterPro" id="IPR016192">
    <property type="entry name" value="APOBEC/CMP_deaminase_Zn-bd"/>
</dbReference>
<keyword evidence="2" id="KW-0862">Zinc</keyword>
<protein>
    <submittedName>
        <fullName evidence="4">Nucleoside deaminase</fullName>
        <ecNumber evidence="4">3.5.4.33</ecNumber>
    </submittedName>
</protein>
<dbReference type="InterPro" id="IPR002125">
    <property type="entry name" value="CMP_dCMP_dom"/>
</dbReference>
<evidence type="ECO:0000259" key="3">
    <source>
        <dbReference type="PROSITE" id="PS51747"/>
    </source>
</evidence>
<dbReference type="RefSeq" id="WP_394009889.1">
    <property type="nucleotide sequence ID" value="NZ_JBAFUR010000005.1"/>
</dbReference>
<dbReference type="PROSITE" id="PS00903">
    <property type="entry name" value="CYT_DCMP_DEAMINASES_1"/>
    <property type="match status" value="1"/>
</dbReference>
<dbReference type="EC" id="3.5.4.33" evidence="4"/>